<dbReference type="EMBL" id="FPCK01000001">
    <property type="protein sequence ID" value="SFV31764.1"/>
    <property type="molecule type" value="Genomic_DNA"/>
</dbReference>
<keyword evidence="2" id="KW-1185">Reference proteome</keyword>
<sequence length="61" mass="6869">MIEFRIGFALRSDHKLRGFTLNVGADQAITTLERHAVIDALFLEIEDHIDEAIASTMVELN</sequence>
<protein>
    <submittedName>
        <fullName evidence="1">Uncharacterized protein</fullName>
    </submittedName>
</protein>
<organism evidence="1 2">
    <name type="scientific">Devosia crocina</name>
    <dbReference type="NCBI Taxonomy" id="429728"/>
    <lineage>
        <taxon>Bacteria</taxon>
        <taxon>Pseudomonadati</taxon>
        <taxon>Pseudomonadota</taxon>
        <taxon>Alphaproteobacteria</taxon>
        <taxon>Hyphomicrobiales</taxon>
        <taxon>Devosiaceae</taxon>
        <taxon>Devosia</taxon>
    </lineage>
</organism>
<evidence type="ECO:0000313" key="1">
    <source>
        <dbReference type="EMBL" id="SFV31764.1"/>
    </source>
</evidence>
<gene>
    <name evidence="1" type="ORF">SAMN05216456_1450</name>
</gene>
<dbReference type="RefSeq" id="WP_092422814.1">
    <property type="nucleotide sequence ID" value="NZ_FPCK01000001.1"/>
</dbReference>
<dbReference type="STRING" id="429728.SAMN05216456_1450"/>
<accession>A0A1I7NAQ8</accession>
<evidence type="ECO:0000313" key="2">
    <source>
        <dbReference type="Proteomes" id="UP000199074"/>
    </source>
</evidence>
<dbReference type="AlphaFoldDB" id="A0A1I7NAQ8"/>
<dbReference type="OrthoDB" id="7949762at2"/>
<proteinExistence type="predicted"/>
<dbReference type="Proteomes" id="UP000199074">
    <property type="component" value="Unassembled WGS sequence"/>
</dbReference>
<reference evidence="1 2" key="1">
    <citation type="submission" date="2016-10" db="EMBL/GenBank/DDBJ databases">
        <authorList>
            <person name="de Groot N.N."/>
        </authorList>
    </citation>
    <scope>NUCLEOTIDE SEQUENCE [LARGE SCALE GENOMIC DNA]</scope>
    <source>
        <strain evidence="1 2">IPL20</strain>
    </source>
</reference>
<name>A0A1I7NAQ8_9HYPH</name>